<feature type="region of interest" description="Disordered" evidence="1">
    <location>
        <begin position="176"/>
        <end position="203"/>
    </location>
</feature>
<accession>A0ABR1P4W7</accession>
<evidence type="ECO:0000313" key="3">
    <source>
        <dbReference type="Proteomes" id="UP001430848"/>
    </source>
</evidence>
<keyword evidence="3" id="KW-1185">Reference proteome</keyword>
<reference evidence="2 3" key="1">
    <citation type="submission" date="2024-02" db="EMBL/GenBank/DDBJ databases">
        <title>De novo assembly and annotation of 12 fungi associated with fruit tree decline syndrome in Ontario, Canada.</title>
        <authorList>
            <person name="Sulman M."/>
            <person name="Ellouze W."/>
            <person name="Ilyukhin E."/>
        </authorList>
    </citation>
    <scope>NUCLEOTIDE SEQUENCE [LARGE SCALE GENOMIC DNA]</scope>
    <source>
        <strain evidence="2 3">M169</strain>
    </source>
</reference>
<feature type="region of interest" description="Disordered" evidence="1">
    <location>
        <begin position="72"/>
        <end position="99"/>
    </location>
</feature>
<feature type="compositionally biased region" description="Basic and acidic residues" evidence="1">
    <location>
        <begin position="72"/>
        <end position="82"/>
    </location>
</feature>
<evidence type="ECO:0000313" key="2">
    <source>
        <dbReference type="EMBL" id="KAK7726513.1"/>
    </source>
</evidence>
<dbReference type="EMBL" id="JAKNSF020000043">
    <property type="protein sequence ID" value="KAK7726513.1"/>
    <property type="molecule type" value="Genomic_DNA"/>
</dbReference>
<feature type="compositionally biased region" description="Basic and acidic residues" evidence="1">
    <location>
        <begin position="176"/>
        <end position="192"/>
    </location>
</feature>
<name>A0ABR1P4W7_DIAER</name>
<comment type="caution">
    <text evidence="2">The sequence shown here is derived from an EMBL/GenBank/DDBJ whole genome shotgun (WGS) entry which is preliminary data.</text>
</comment>
<evidence type="ECO:0000256" key="1">
    <source>
        <dbReference type="SAM" id="MobiDB-lite"/>
    </source>
</evidence>
<protein>
    <submittedName>
        <fullName evidence="2">Uncharacterized protein</fullName>
    </submittedName>
</protein>
<gene>
    <name evidence="2" type="ORF">SLS63_007674</name>
</gene>
<dbReference type="Proteomes" id="UP001430848">
    <property type="component" value="Unassembled WGS sequence"/>
</dbReference>
<organism evidence="2 3">
    <name type="scientific">Diaporthe eres</name>
    <name type="common">Phomopsis oblonga</name>
    <dbReference type="NCBI Taxonomy" id="83184"/>
    <lineage>
        <taxon>Eukaryota</taxon>
        <taxon>Fungi</taxon>
        <taxon>Dikarya</taxon>
        <taxon>Ascomycota</taxon>
        <taxon>Pezizomycotina</taxon>
        <taxon>Sordariomycetes</taxon>
        <taxon>Sordariomycetidae</taxon>
        <taxon>Diaporthales</taxon>
        <taxon>Diaporthaceae</taxon>
        <taxon>Diaporthe</taxon>
        <taxon>Diaporthe eres species complex</taxon>
    </lineage>
</organism>
<sequence>MPDPPEWREPKHRLPDGSVTQLLLIHSAEHKTFLDKKEKIALDDVRREFPPPSRYYREREDENEYLYGHSRGRTEWVDERNTNSKSRNNGHPEAPPKSSGLITFPFFTWRVKHGTEGRQPQLLSIQERDETVVRILGKIHESITSDKSSYRRLYAKAYRCGADDLFLRHPDVVVKTKTDASPEDHDGAKPADELPTSPSGLHN</sequence>
<proteinExistence type="predicted"/>